<comment type="similarity">
    <text evidence="1">Belongs to the UPF0758 family.</text>
</comment>
<feature type="domain" description="RadC-like JAB" evidence="3">
    <location>
        <begin position="377"/>
        <end position="464"/>
    </location>
</feature>
<evidence type="ECO:0000313" key="5">
    <source>
        <dbReference type="Proteomes" id="UP000009891"/>
    </source>
</evidence>
<keyword evidence="2" id="KW-0482">Metalloprotease</keyword>
<dbReference type="PANTHER" id="PTHR30471">
    <property type="entry name" value="DNA REPAIR PROTEIN RADC"/>
    <property type="match status" value="1"/>
</dbReference>
<dbReference type="HOGENOM" id="CLU_503379_0_0_9"/>
<dbReference type="InterPro" id="IPR001405">
    <property type="entry name" value="UPF0758"/>
</dbReference>
<reference evidence="4 5" key="1">
    <citation type="submission" date="2012-09" db="EMBL/GenBank/DDBJ databases">
        <title>The Genome Sequence of Veillonella ratti ACS-216-V-COL6B.</title>
        <authorList>
            <consortium name="The Broad Institute Genome Sequencing Platform"/>
            <person name="Earl A."/>
            <person name="Ward D."/>
            <person name="Feldgarden M."/>
            <person name="Gevers D."/>
            <person name="Saerens B."/>
            <person name="Vaneechoutte M."/>
            <person name="Walker B."/>
            <person name="Young S.K."/>
            <person name="Zeng Q."/>
            <person name="Gargeya S."/>
            <person name="Fitzgerald M."/>
            <person name="Haas B."/>
            <person name="Abouelleil A."/>
            <person name="Alvarado L."/>
            <person name="Arachchi H.M."/>
            <person name="Berlin A."/>
            <person name="Chapman S.B."/>
            <person name="Goldberg J."/>
            <person name="Griggs A."/>
            <person name="Gujja S."/>
            <person name="Hansen M."/>
            <person name="Howarth C."/>
            <person name="Imamovic A."/>
            <person name="Larimer J."/>
            <person name="McCowen C."/>
            <person name="Montmayeur A."/>
            <person name="Murphy C."/>
            <person name="Neiman D."/>
            <person name="Pearson M."/>
            <person name="Priest M."/>
            <person name="Roberts A."/>
            <person name="Saif S."/>
            <person name="Shea T."/>
            <person name="Sisk P."/>
            <person name="Sykes S."/>
            <person name="Wortman J."/>
            <person name="Nusbaum C."/>
            <person name="Birren B."/>
        </authorList>
    </citation>
    <scope>NUCLEOTIDE SEQUENCE [LARGE SCALE GENOMIC DNA]</scope>
    <source>
        <strain evidence="4 5">ACS-216-V-Col6b</strain>
    </source>
</reference>
<dbReference type="PATRIC" id="fig|883156.3.peg.2048"/>
<dbReference type="Gene3D" id="3.40.140.10">
    <property type="entry name" value="Cytidine Deaminase, domain 2"/>
    <property type="match status" value="1"/>
</dbReference>
<dbReference type="eggNOG" id="COG2003">
    <property type="taxonomic scope" value="Bacteria"/>
</dbReference>
<dbReference type="OrthoDB" id="9804482at2"/>
<evidence type="ECO:0000256" key="1">
    <source>
        <dbReference type="ARBA" id="ARBA00010243"/>
    </source>
</evidence>
<keyword evidence="5" id="KW-1185">Reference proteome</keyword>
<keyword evidence="2" id="KW-0378">Hydrolase</keyword>
<gene>
    <name evidence="4" type="ORF">HMPREF9282_02094</name>
</gene>
<dbReference type="PROSITE" id="PS01302">
    <property type="entry name" value="UPF0758"/>
    <property type="match status" value="1"/>
</dbReference>
<accession>K9DEU3</accession>
<dbReference type="InterPro" id="IPR025657">
    <property type="entry name" value="RadC_JAB"/>
</dbReference>
<keyword evidence="2" id="KW-0645">Protease</keyword>
<dbReference type="AlphaFoldDB" id="K9DEU3"/>
<comment type="caution">
    <text evidence="4">The sequence shown here is derived from an EMBL/GenBank/DDBJ whole genome shotgun (WGS) entry which is preliminary data.</text>
</comment>
<evidence type="ECO:0000259" key="3">
    <source>
        <dbReference type="Pfam" id="PF04002"/>
    </source>
</evidence>
<name>K9DEU3_9FIRM</name>
<proteinExistence type="inferred from homology"/>
<dbReference type="EMBL" id="AHAF01000023">
    <property type="protein sequence ID" value="EKU77377.1"/>
    <property type="molecule type" value="Genomic_DNA"/>
</dbReference>
<dbReference type="Proteomes" id="UP000009891">
    <property type="component" value="Unassembled WGS sequence"/>
</dbReference>
<evidence type="ECO:0000256" key="2">
    <source>
        <dbReference type="ARBA" id="ARBA00023049"/>
    </source>
</evidence>
<dbReference type="PANTHER" id="PTHR30471:SF3">
    <property type="entry name" value="UPF0758 PROTEIN YEES-RELATED"/>
    <property type="match status" value="1"/>
</dbReference>
<dbReference type="InterPro" id="IPR020891">
    <property type="entry name" value="UPF0758_CS"/>
</dbReference>
<dbReference type="GO" id="GO:0008237">
    <property type="term" value="F:metallopeptidase activity"/>
    <property type="evidence" value="ECO:0007669"/>
    <property type="project" value="UniProtKB-KW"/>
</dbReference>
<evidence type="ECO:0000313" key="4">
    <source>
        <dbReference type="EMBL" id="EKU77377.1"/>
    </source>
</evidence>
<organism evidence="4 5">
    <name type="scientific">Veillonella seminalis ACS-216-V-Col6b</name>
    <dbReference type="NCBI Taxonomy" id="883156"/>
    <lineage>
        <taxon>Bacteria</taxon>
        <taxon>Bacillati</taxon>
        <taxon>Bacillota</taxon>
        <taxon>Negativicutes</taxon>
        <taxon>Veillonellales</taxon>
        <taxon>Veillonellaceae</taxon>
        <taxon>Veillonella</taxon>
    </lineage>
</organism>
<dbReference type="STRING" id="883156.HMPREF9282_02094"/>
<dbReference type="RefSeq" id="WP_006556978.1">
    <property type="nucleotide sequence ID" value="NZ_JH992939.1"/>
</dbReference>
<sequence>MNPDVKTDLIFKDKDARFIYASIDNLVSIKRLSEAWEDKLTTADIKMFKDLVFKNFDTLDVDDKEQYPDFKEKVNAFFKQEPEQIKNFIQDYCKIDSALSNSDTVTLTRSTESMVNDLNVPENADVDIFKKKDILWYRLEKRFLERVNEQDLTLLKKRDPDKSLAAYFEKPDLKALAAAINNGEPLKDGERLKKLVDRAADYTLPHTVELNNPKKVGELLEEYSQLIPSNTDKATVVFVNAHLEIIDFRNINADDSLAQIAEKLHCQQSNSCFLIVQEPHNESLFSNYEQVSEVMKLNTLDTCHVKTMNGKTVLLTKTNMEAAKPPMVLNIKDSKTIEKRLAFTDAEAKIIQNYHFNQLKKSDLSKGEGFLEYVYHMQQSGRFLNHEECIMVSLDENGKTLDVKNIGSGKLNGSTFNSKPFVDELMKKEVAQTFVFHNHPSGDPTPSPEDQKLAKEYEHMAKLFNKESSWYTVAHRGVINISRGTSYFLKKDDLLKYDEKRQGILRNRAKSSREPKWNL</sequence>
<dbReference type="Pfam" id="PF04002">
    <property type="entry name" value="RadC"/>
    <property type="match status" value="1"/>
</dbReference>
<protein>
    <recommendedName>
        <fullName evidence="3">RadC-like JAB domain-containing protein</fullName>
    </recommendedName>
</protein>